<evidence type="ECO:0000313" key="2">
    <source>
        <dbReference type="EMBL" id="MFC7404945.1"/>
    </source>
</evidence>
<accession>A0ABW2Q615</accession>
<protein>
    <submittedName>
        <fullName evidence="2">MBL fold metallo-hydrolase</fullName>
    </submittedName>
</protein>
<evidence type="ECO:0000313" key="3">
    <source>
        <dbReference type="Proteomes" id="UP001596455"/>
    </source>
</evidence>
<dbReference type="EMBL" id="JBHTCQ010000001">
    <property type="protein sequence ID" value="MFC7404945.1"/>
    <property type="molecule type" value="Genomic_DNA"/>
</dbReference>
<dbReference type="Proteomes" id="UP001596455">
    <property type="component" value="Unassembled WGS sequence"/>
</dbReference>
<sequence>MEITHLGHAAVLVEAAGTRILLDPGNLDPAWHDLTGLDAVLVTHLHADHLDPDRVPALIAANPQAHLIVEPSIAELAGQEVPSTGGRLPELPGAVALAPDEQTTVGSLAVRAVGGRHAVVHADLPRAGNVGYVLSAPGEPTFFHPGDALDAIPTGVDVLAMPVWGPWAALKEHIDFARAVAAPHGFPIHDAHLADRGRQLVIGRVNAMTPTTLVDLRGAGPHVF</sequence>
<comment type="caution">
    <text evidence="2">The sequence shown here is derived from an EMBL/GenBank/DDBJ whole genome shotgun (WGS) entry which is preliminary data.</text>
</comment>
<name>A0ABW2Q615_9MICO</name>
<dbReference type="Gene3D" id="3.60.15.10">
    <property type="entry name" value="Ribonuclease Z/Hydroxyacylglutathione hydrolase-like"/>
    <property type="match status" value="1"/>
</dbReference>
<keyword evidence="1" id="KW-0378">Hydrolase</keyword>
<evidence type="ECO:0000256" key="1">
    <source>
        <dbReference type="ARBA" id="ARBA00022801"/>
    </source>
</evidence>
<reference evidence="3" key="1">
    <citation type="journal article" date="2019" name="Int. J. Syst. Evol. Microbiol.">
        <title>The Global Catalogue of Microorganisms (GCM) 10K type strain sequencing project: providing services to taxonomists for standard genome sequencing and annotation.</title>
        <authorList>
            <consortium name="The Broad Institute Genomics Platform"/>
            <consortium name="The Broad Institute Genome Sequencing Center for Infectious Disease"/>
            <person name="Wu L."/>
            <person name="Ma J."/>
        </authorList>
    </citation>
    <scope>NUCLEOTIDE SEQUENCE [LARGE SCALE GENOMIC DNA]</scope>
    <source>
        <strain evidence="3">JCM 1490</strain>
    </source>
</reference>
<dbReference type="InterPro" id="IPR050114">
    <property type="entry name" value="UPF0173_UPF0282_UlaG_hydrolase"/>
</dbReference>
<keyword evidence="3" id="KW-1185">Reference proteome</keyword>
<dbReference type="SUPFAM" id="SSF56281">
    <property type="entry name" value="Metallo-hydrolase/oxidoreductase"/>
    <property type="match status" value="1"/>
</dbReference>
<gene>
    <name evidence="2" type="ORF">ACFQQL_07475</name>
</gene>
<dbReference type="InterPro" id="IPR036866">
    <property type="entry name" value="RibonucZ/Hydroxyglut_hydro"/>
</dbReference>
<dbReference type="RefSeq" id="WP_382392813.1">
    <property type="nucleotide sequence ID" value="NZ_JBHTCQ010000001.1"/>
</dbReference>
<dbReference type="PANTHER" id="PTHR43546">
    <property type="entry name" value="UPF0173 METAL-DEPENDENT HYDROLASE MJ1163-RELATED"/>
    <property type="match status" value="1"/>
</dbReference>
<proteinExistence type="predicted"/>
<dbReference type="Pfam" id="PF13483">
    <property type="entry name" value="Lactamase_B_3"/>
    <property type="match status" value="1"/>
</dbReference>
<organism evidence="2 3">
    <name type="scientific">Georgenia alba</name>
    <dbReference type="NCBI Taxonomy" id="2233858"/>
    <lineage>
        <taxon>Bacteria</taxon>
        <taxon>Bacillati</taxon>
        <taxon>Actinomycetota</taxon>
        <taxon>Actinomycetes</taxon>
        <taxon>Micrococcales</taxon>
        <taxon>Bogoriellaceae</taxon>
        <taxon>Georgenia</taxon>
    </lineage>
</organism>
<dbReference type="PANTHER" id="PTHR43546:SF9">
    <property type="entry name" value="L-ASCORBATE-6-PHOSPHATE LACTONASE ULAG-RELATED"/>
    <property type="match status" value="1"/>
</dbReference>